<evidence type="ECO:0000313" key="1">
    <source>
        <dbReference type="EMBL" id="QHU10623.1"/>
    </source>
</evidence>
<name>A0A6C0JZ49_9ZZZZ</name>
<dbReference type="EMBL" id="MN740770">
    <property type="protein sequence ID" value="QHU10623.1"/>
    <property type="molecule type" value="Genomic_DNA"/>
</dbReference>
<dbReference type="SUPFAM" id="SSF55811">
    <property type="entry name" value="Nudix"/>
    <property type="match status" value="1"/>
</dbReference>
<dbReference type="CDD" id="cd03424">
    <property type="entry name" value="NUDIX_ADPRase_Nudt5_UGPPase_Nudt14"/>
    <property type="match status" value="1"/>
</dbReference>
<reference evidence="1" key="1">
    <citation type="journal article" date="2020" name="Nature">
        <title>Giant virus diversity and host interactions through global metagenomics.</title>
        <authorList>
            <person name="Schulz F."/>
            <person name="Roux S."/>
            <person name="Paez-Espino D."/>
            <person name="Jungbluth S."/>
            <person name="Walsh D.A."/>
            <person name="Denef V.J."/>
            <person name="McMahon K.D."/>
            <person name="Konstantinidis K.T."/>
            <person name="Eloe-Fadrosh E.A."/>
            <person name="Kyrpides N.C."/>
            <person name="Woyke T."/>
        </authorList>
    </citation>
    <scope>NUCLEOTIDE SEQUENCE</scope>
    <source>
        <strain evidence="1">GVMAG-S-1101165-83</strain>
    </source>
</reference>
<proteinExistence type="predicted"/>
<accession>A0A6C0JZ49</accession>
<protein>
    <recommendedName>
        <fullName evidence="2">Nudix hydrolase domain-containing protein</fullName>
    </recommendedName>
</protein>
<dbReference type="Gene3D" id="3.90.79.10">
    <property type="entry name" value="Nucleoside Triphosphate Pyrophosphohydrolase"/>
    <property type="match status" value="1"/>
</dbReference>
<evidence type="ECO:0008006" key="2">
    <source>
        <dbReference type="Google" id="ProtNLM"/>
    </source>
</evidence>
<organism evidence="1">
    <name type="scientific">viral metagenome</name>
    <dbReference type="NCBI Taxonomy" id="1070528"/>
    <lineage>
        <taxon>unclassified sequences</taxon>
        <taxon>metagenomes</taxon>
        <taxon>organismal metagenomes</taxon>
    </lineage>
</organism>
<dbReference type="InterPro" id="IPR015797">
    <property type="entry name" value="NUDIX_hydrolase-like_dom_sf"/>
</dbReference>
<dbReference type="AlphaFoldDB" id="A0A6C0JZ49"/>
<sequence>MDGIEIPESVKQFAATIKVQAVILGCFVWHLLCDFAKYVKLRGVAFYQAHLKKCEFVYRGVRVTTDRPGVRPSFETICQAPKFLNWLETFPLDKFDLRSINLTDVDWFGSSSNPEKLGFLKFKCDVYTKLGEPLDGIVFLRGDCAAVLIIVVDEFGKGYVMLTEQPRIPTGGCKEEIVAGMFDARSGKAVINNVLKEEIFQETGLELHFNSANYMRLGEFTLSGGGSDEKVHLAVWTTQLESGKIAEMKMTQFGETDSNEKIRLKFYSVETFDQDLPRIADAKTSLAWLLYTNL</sequence>